<name>A0A0K8W2V0_BACLA</name>
<reference evidence="1" key="1">
    <citation type="submission" date="2015-06" db="EMBL/GenBank/DDBJ databases">
        <authorList>
            <person name="Hoefler B.C."/>
            <person name="Straight P.D."/>
        </authorList>
    </citation>
    <scope>NUCLEOTIDE SEQUENCE</scope>
</reference>
<evidence type="ECO:0000313" key="1">
    <source>
        <dbReference type="EMBL" id="JAI45416.1"/>
    </source>
</evidence>
<dbReference type="EMBL" id="GDHF01006898">
    <property type="protein sequence ID" value="JAI45416.1"/>
    <property type="molecule type" value="Transcribed_RNA"/>
</dbReference>
<proteinExistence type="predicted"/>
<dbReference type="AlphaFoldDB" id="A0A0K8W2V0"/>
<sequence length="102" mass="11260">GYGRYPGQESGVVTMTNANYPYNDVIYYSLPLPPPAPRESIAEYLPTNPALPYRTTTTGPMVAHSGQAVRKEFTETWIFVNNEITDGGNFTLSKKIPDTITS</sequence>
<feature type="non-terminal residue" evidence="1">
    <location>
        <position position="1"/>
    </location>
</feature>
<protein>
    <submittedName>
        <fullName evidence="1">Uncharacterized protein</fullName>
    </submittedName>
</protein>
<dbReference type="Gene3D" id="2.20.130.20">
    <property type="match status" value="1"/>
</dbReference>
<accession>A0A0K8W2V0</accession>
<gene>
    <name evidence="1" type="ORF">c0_g1_i3</name>
</gene>
<dbReference type="OrthoDB" id="9998011at2759"/>
<organism evidence="1">
    <name type="scientific">Bactrocera latifrons</name>
    <name type="common">Malaysian fruit fly</name>
    <name type="synonym">Chaetodacus latifrons</name>
    <dbReference type="NCBI Taxonomy" id="174628"/>
    <lineage>
        <taxon>Eukaryota</taxon>
        <taxon>Metazoa</taxon>
        <taxon>Ecdysozoa</taxon>
        <taxon>Arthropoda</taxon>
        <taxon>Hexapoda</taxon>
        <taxon>Insecta</taxon>
        <taxon>Pterygota</taxon>
        <taxon>Neoptera</taxon>
        <taxon>Endopterygota</taxon>
        <taxon>Diptera</taxon>
        <taxon>Brachycera</taxon>
        <taxon>Muscomorpha</taxon>
        <taxon>Tephritoidea</taxon>
        <taxon>Tephritidae</taxon>
        <taxon>Bactrocera</taxon>
        <taxon>Bactrocera</taxon>
    </lineage>
</organism>
<feature type="non-terminal residue" evidence="1">
    <location>
        <position position="102"/>
    </location>
</feature>